<evidence type="ECO:0000313" key="2">
    <source>
        <dbReference type="EMBL" id="KPJ22149.1"/>
    </source>
</evidence>
<dbReference type="PANTHER" id="PTHR36450">
    <property type="entry name" value="THIOREDOXIN"/>
    <property type="match status" value="1"/>
</dbReference>
<dbReference type="STRING" id="119224.AKK44_06035"/>
<comment type="caution">
    <text evidence="2">The sequence shown here is derived from an EMBL/GenBank/DDBJ whole genome shotgun (WGS) entry which is preliminary data.</text>
</comment>
<accession>A0A0P6SKU7</accession>
<organism evidence="2 3">
    <name type="scientific">Streptococcus phocae</name>
    <dbReference type="NCBI Taxonomy" id="119224"/>
    <lineage>
        <taxon>Bacteria</taxon>
        <taxon>Bacillati</taxon>
        <taxon>Bacillota</taxon>
        <taxon>Bacilli</taxon>
        <taxon>Lactobacillales</taxon>
        <taxon>Streptococcaceae</taxon>
        <taxon>Streptococcus</taxon>
    </lineage>
</organism>
<dbReference type="EMBL" id="LHQM01000026">
    <property type="protein sequence ID" value="KPJ22149.1"/>
    <property type="molecule type" value="Genomic_DNA"/>
</dbReference>
<proteinExistence type="predicted"/>
<dbReference type="AlphaFoldDB" id="A0A0P6SKU7"/>
<dbReference type="Pfam" id="PF13192">
    <property type="entry name" value="Thioredoxin_3"/>
    <property type="match status" value="1"/>
</dbReference>
<reference evidence="2 3" key="1">
    <citation type="submission" date="2015-08" db="EMBL/GenBank/DDBJ databases">
        <title>Genome sequence of Streptococcus phocae subsp. phocae ATCC 51973T isolated from liver specimen obtained from seal.</title>
        <authorList>
            <person name="Avendano-Herrera R."/>
        </authorList>
    </citation>
    <scope>NUCLEOTIDE SEQUENCE [LARGE SCALE GENOMIC DNA]</scope>
    <source>
        <strain evidence="2 3">ATCC 51973</strain>
    </source>
</reference>
<dbReference type="PANTHER" id="PTHR36450:SF1">
    <property type="entry name" value="THIOREDOXIN"/>
    <property type="match status" value="1"/>
</dbReference>
<dbReference type="Gene3D" id="3.40.30.10">
    <property type="entry name" value="Glutaredoxin"/>
    <property type="match status" value="1"/>
</dbReference>
<feature type="domain" description="Thioredoxin-like fold" evidence="1">
    <location>
        <begin position="11"/>
        <end position="84"/>
    </location>
</feature>
<dbReference type="PATRIC" id="fig|119224.3.peg.759"/>
<dbReference type="NCBIfam" id="TIGR00412">
    <property type="entry name" value="redox_disulf_2"/>
    <property type="match status" value="1"/>
</dbReference>
<dbReference type="RefSeq" id="WP_054278936.1">
    <property type="nucleotide sequence ID" value="NZ_LHQM01000026.1"/>
</dbReference>
<sequence>MSQVSATQHVFKVLGSGCKKCNLLEEHVLQACQDEGLDIIIEHEKDFVKISSYGVMFTPALVLNEKVVSSGKVLTVDEVKNIIQEKIYDSKA</sequence>
<evidence type="ECO:0000313" key="3">
    <source>
        <dbReference type="Proteomes" id="UP000049578"/>
    </source>
</evidence>
<dbReference type="InterPro" id="IPR036249">
    <property type="entry name" value="Thioredoxin-like_sf"/>
</dbReference>
<keyword evidence="3" id="KW-1185">Reference proteome</keyword>
<dbReference type="InterPro" id="IPR005243">
    <property type="entry name" value="THIRX-like_proc"/>
</dbReference>
<name>A0A0P6SKU7_9STRE</name>
<gene>
    <name evidence="2" type="ORF">AKK44_06035</name>
</gene>
<evidence type="ECO:0000259" key="1">
    <source>
        <dbReference type="Pfam" id="PF13192"/>
    </source>
</evidence>
<dbReference type="InterPro" id="IPR012336">
    <property type="entry name" value="Thioredoxin-like_fold"/>
</dbReference>
<protein>
    <submittedName>
        <fullName evidence="2">Redox-active disulfide protein 2</fullName>
    </submittedName>
</protein>
<dbReference type="Proteomes" id="UP000049578">
    <property type="component" value="Unassembled WGS sequence"/>
</dbReference>
<dbReference type="SUPFAM" id="SSF52833">
    <property type="entry name" value="Thioredoxin-like"/>
    <property type="match status" value="1"/>
</dbReference>